<evidence type="ECO:0000256" key="4">
    <source>
        <dbReference type="PROSITE-ProRule" id="PRU00076"/>
    </source>
</evidence>
<dbReference type="PROSITE" id="PS01186">
    <property type="entry name" value="EGF_2"/>
    <property type="match status" value="3"/>
</dbReference>
<feature type="domain" description="VWFA" evidence="8">
    <location>
        <begin position="1971"/>
        <end position="2166"/>
    </location>
</feature>
<feature type="chain" id="PRO_5041938140" evidence="5">
    <location>
        <begin position="21"/>
        <end position="2168"/>
    </location>
</feature>
<keyword evidence="4" id="KW-0245">EGF-like domain</keyword>
<dbReference type="InterPro" id="IPR000742">
    <property type="entry name" value="EGF"/>
</dbReference>
<dbReference type="PANTHER" id="PTHR47324">
    <property type="entry name" value="PROTEIN IRG-7-RELATED"/>
    <property type="match status" value="1"/>
</dbReference>
<evidence type="ECO:0000259" key="8">
    <source>
        <dbReference type="PROSITE" id="PS50234"/>
    </source>
</evidence>
<dbReference type="InterPro" id="IPR057085">
    <property type="entry name" value="Ig_Irg-7"/>
</dbReference>
<feature type="domain" description="EGF-like" evidence="6">
    <location>
        <begin position="1474"/>
        <end position="1508"/>
    </location>
</feature>
<sequence>MGWLRTAAFVAVVILSMAEATVGKKKTRYGQIDLSKVDMEQHLGKMKRFLTAKMAHIHEEHKEPPKFKPMPPKTLPHSLDMGCDPGWMGTNCTNPVCAKETQPFFTHDGLNEGIGDMIEMDVGPTCVERFTFPVDYAIPINLYITVTTDESGSTPYARLYDPMMNEVIPCGDDIISDRSTVQKYCTLMLTSGEGLYTAELHSDTQAPCVFLVNAGTFLYPDGGFVQSPQEDVVQEYLPKPNQAISRNPLQGIPSYLAFRMTHDVYPVEPQVVHIYSNGFWVQNFNLIARYKCATPHITVQTFNCTQEDQYYLKFQGIDEHGMAWQRLYEFGCDYPIPTGTYPTGGPPTPAPVDMCYNEGQLYNGTCYCGPFFEGDKCEIIVCLNDGGIDFQKNKCVCGAGYSGDHCEHVSCPRRNYDTNDLSKRALGFVIRSSQSMQAQMDQIVLAAQNITDQYALYHPDYFQSYILSVVRNNAVLFTHEYLDVQGFISAIRSLTNPPTDTDCDDALLLGVTEVLEQPAFQKYQKSPIFIFSDGTANDDTDVRYALLNSLSHFRGQLFFILSDSVTGRCNIALDDVGYAQMRGLAAFSQGQVIKIAINDIASTSVMLAESTFMMNELITNDLDDCSQAPKYNTFFIDENTDYVMITATGTKLSALVTAPNRTTFAPSLWYQSGNLYIWAIDTDSLAIGNWLISMSTLAAGKTVCQYRVSAHSDYDLFIGVTSSLNSDTTDTQPTWNQAAHIVARINNVHNVDNLAIHAEVMITTNDVGGRRSIVYASSGIYRDNCDYYLYFGPFTCNTPNQMFYVSVYSTDLQGHTLLRTTTGFCSASAPTVIPPDGCANGGVMVNGTCICANHYNGPKCQGILCENQGTPLFGKCQCPAGFSGEFCESPACNSINTWKQYDLNSKSLSVLIHDSISTRSVLRTLNDSVSRVIDDIRFTHPNWITSFQLLRFNDSAHTTEVDSSDPNDFINGVRNLAKRNYDNSEISCQDLDLFPALFDTLSLHDLSFGGIVYVFINGVPRMNDTTLQRIYNHLESTKTTIMVIQTATSPCGKDIYDSASISLMSLAEYTGGMFTISMANKAGDIFRSLPTLYSAQLVTENYYDDCTAPTTFYIPVDSLTQALDIVINGDLVGPPVYVAPNSNRFNLVNLWNDVGYGSRADQIIQPCDQGWDQYDNRCFKFGLTKVSWTDAALTCHQQGASLASIFNQGDQDFLSYQAGSAIDYWIGLNYQNTSGSFVWDTPFNTSLTLDSTGFTNWATGQPVMDPGKTCVYDSQSGMLGGKGWNAVGCTQKFAYICQKNVYNQYFTPRDPNSDFLPRGIWQVTIQTDEGSCSVAGVAQTQLRVYTQYTSDIHDDFGHPEPYQGAVENRVIATVMGLLPSTTYSLEYAHLYMDNLTIIQAQPMRHRENCVFDYISSPFQCPSMTFQMMLSGVDNYGYLYQRVIPVRCQAGPLDGECENGAQYYKGSCVCPPGFFGEYCQLIDCQNGGHFTAALGSCECRTGFTGTFCEIPQCTRGGNKPDLDREHRTFVLLVDGVQTPSYKPFLDGLQDGLTQFFGQIMPQLPNWWTSFVGVIFRNADAADHGGVVSSVVTQSAPDTFNQALNALLAQIPYKSTSPGRSVFTAMVAALTAPQVKSRSVAFLILNGVPDDWTDMDMAMDVISKTNTQVNLLAYGDTNPPGNASYQDLQPLFDTIHMSGGAVYFMKTDDFFKPWADMAYTLHGGHYILSTYRQDCSNLDEYIQTGSNQSALVVDIFAEQQPVVKVTSPNDTTVRAQNAFSTLTNTIDVFVALWMPGIWTLGIDDGNDRSGGCMVNVRGQSAVDVMIAFTQDVEEDGGVHSNDAYLFPQAGFETNAIVAAASGGYLQYVQLYDVEERTLQFASPLIPRALCTFPYISQSTFRCDRHSFTVAIDGLDFMGHPFRRMFTIHCVGYIPTRAPYTGTPYTGTRPTEAPITTSPLPIYPTCSSNVPKIDIIIAFDSSASMPKDVFLEIIDQFYELGSAVVFDKDHVRIIAGTYDAQVHFEMQDFNSTVNLSTYLTRLVALLYSGYTGVSGNNVMGLIDYIIKSENAVTPFRTDARKMIIYYSTLGWDKGNIHDNQETGFGDPTKDANDLKLLGVEFFTIGYGSKANATQLQAVSSNCTRMATTSYGLQDAFNYFLSIICNKDPVCK</sequence>
<dbReference type="PROSITE" id="PS50026">
    <property type="entry name" value="EGF_3"/>
    <property type="match status" value="3"/>
</dbReference>
<evidence type="ECO:0000313" key="10">
    <source>
        <dbReference type="WBParaSite" id="MBELARI_LOCUS19484"/>
    </source>
</evidence>
<feature type="disulfide bond" evidence="4">
    <location>
        <begin position="397"/>
        <end position="406"/>
    </location>
</feature>
<dbReference type="InterPro" id="IPR053295">
    <property type="entry name" value="Innate_immunity_reg"/>
</dbReference>
<dbReference type="Pfam" id="PF00059">
    <property type="entry name" value="Lectin_C"/>
    <property type="match status" value="1"/>
</dbReference>
<dbReference type="InterPro" id="IPR036465">
    <property type="entry name" value="vWFA_dom_sf"/>
</dbReference>
<name>A0AAF3EZ59_9BILA</name>
<dbReference type="InterPro" id="IPR056861">
    <property type="entry name" value="HMCN1-like_VWA"/>
</dbReference>
<dbReference type="Gene3D" id="2.10.25.10">
    <property type="entry name" value="Laminin"/>
    <property type="match status" value="3"/>
</dbReference>
<feature type="domain" description="EGF-like" evidence="6">
    <location>
        <begin position="373"/>
        <end position="407"/>
    </location>
</feature>
<dbReference type="SUPFAM" id="SSF56436">
    <property type="entry name" value="C-type lectin-like"/>
    <property type="match status" value="1"/>
</dbReference>
<dbReference type="SUPFAM" id="SSF53300">
    <property type="entry name" value="vWA-like"/>
    <property type="match status" value="2"/>
</dbReference>
<dbReference type="Gene3D" id="3.40.50.410">
    <property type="entry name" value="von Willebrand factor, type A domain"/>
    <property type="match status" value="2"/>
</dbReference>
<proteinExistence type="predicted"/>
<dbReference type="InterPro" id="IPR016186">
    <property type="entry name" value="C-type_lectin-like/link_sf"/>
</dbReference>
<keyword evidence="9" id="KW-1185">Reference proteome</keyword>
<keyword evidence="4" id="KW-1015">Disulfide bond</keyword>
<feature type="signal peptide" evidence="5">
    <location>
        <begin position="1"/>
        <end position="20"/>
    </location>
</feature>
<dbReference type="SMART" id="SM00181">
    <property type="entry name" value="EGF"/>
    <property type="match status" value="4"/>
</dbReference>
<protein>
    <submittedName>
        <fullName evidence="10">Uncharacterized protein</fullName>
    </submittedName>
</protein>
<comment type="subcellular location">
    <subcellularLocation>
        <location evidence="1">Secreted</location>
    </subcellularLocation>
</comment>
<dbReference type="SMART" id="SM00604">
    <property type="entry name" value="MD"/>
    <property type="match status" value="3"/>
</dbReference>
<dbReference type="InterPro" id="IPR001304">
    <property type="entry name" value="C-type_lectin-like"/>
</dbReference>
<accession>A0AAF3EZ59</accession>
<reference evidence="10" key="1">
    <citation type="submission" date="2024-02" db="UniProtKB">
        <authorList>
            <consortium name="WormBaseParasite"/>
        </authorList>
    </citation>
    <scope>IDENTIFICATION</scope>
</reference>
<keyword evidence="3 5" id="KW-0732">Signal</keyword>
<evidence type="ECO:0000256" key="1">
    <source>
        <dbReference type="ARBA" id="ARBA00004613"/>
    </source>
</evidence>
<evidence type="ECO:0000256" key="3">
    <source>
        <dbReference type="ARBA" id="ARBA00022729"/>
    </source>
</evidence>
<comment type="caution">
    <text evidence="4">Lacks conserved residue(s) required for the propagation of feature annotation.</text>
</comment>
<dbReference type="PANTHER" id="PTHR47324:SF2">
    <property type="entry name" value="EGF-LIKE DOMAIN-CONTAINING PROTEIN-RELATED"/>
    <property type="match status" value="1"/>
</dbReference>
<dbReference type="CDD" id="cd00037">
    <property type="entry name" value="CLECT"/>
    <property type="match status" value="1"/>
</dbReference>
<dbReference type="CDD" id="cd00198">
    <property type="entry name" value="vWFA"/>
    <property type="match status" value="1"/>
</dbReference>
<feature type="domain" description="EGF-like" evidence="6">
    <location>
        <begin position="856"/>
        <end position="888"/>
    </location>
</feature>
<dbReference type="Gene3D" id="3.10.100.10">
    <property type="entry name" value="Mannose-Binding Protein A, subunit A"/>
    <property type="match status" value="1"/>
</dbReference>
<dbReference type="Pfam" id="PF00092">
    <property type="entry name" value="VWA"/>
    <property type="match status" value="1"/>
</dbReference>
<dbReference type="SMART" id="SM00327">
    <property type="entry name" value="VWA"/>
    <property type="match status" value="1"/>
</dbReference>
<evidence type="ECO:0000256" key="5">
    <source>
        <dbReference type="SAM" id="SignalP"/>
    </source>
</evidence>
<feature type="domain" description="C-type lectin" evidence="7">
    <location>
        <begin position="1174"/>
        <end position="1298"/>
    </location>
</feature>
<evidence type="ECO:0000259" key="7">
    <source>
        <dbReference type="PROSITE" id="PS50041"/>
    </source>
</evidence>
<dbReference type="Proteomes" id="UP000887575">
    <property type="component" value="Unassembled WGS sequence"/>
</dbReference>
<dbReference type="PROSITE" id="PS50234">
    <property type="entry name" value="VWFA"/>
    <property type="match status" value="1"/>
</dbReference>
<evidence type="ECO:0000259" key="6">
    <source>
        <dbReference type="PROSITE" id="PS50026"/>
    </source>
</evidence>
<feature type="disulfide bond" evidence="4">
    <location>
        <begin position="1498"/>
        <end position="1507"/>
    </location>
</feature>
<keyword evidence="2" id="KW-0964">Secreted</keyword>
<dbReference type="SMART" id="SM00034">
    <property type="entry name" value="CLECT"/>
    <property type="match status" value="1"/>
</dbReference>
<dbReference type="WBParaSite" id="MBELARI_LOCUS19484">
    <property type="protein sequence ID" value="MBELARI_LOCUS19484"/>
    <property type="gene ID" value="MBELARI_LOCUS19484"/>
</dbReference>
<dbReference type="PROSITE" id="PS50041">
    <property type="entry name" value="C_TYPE_LECTIN_2"/>
    <property type="match status" value="1"/>
</dbReference>
<feature type="disulfide bond" evidence="4">
    <location>
        <begin position="878"/>
        <end position="887"/>
    </location>
</feature>
<dbReference type="Pfam" id="PF24415">
    <property type="entry name" value="Ig_Irg-7"/>
    <property type="match status" value="3"/>
</dbReference>
<dbReference type="Pfam" id="PF25106">
    <property type="entry name" value="VWA_4"/>
    <property type="match status" value="1"/>
</dbReference>
<dbReference type="InterPro" id="IPR016187">
    <property type="entry name" value="CTDL_fold"/>
</dbReference>
<dbReference type="InterPro" id="IPR002035">
    <property type="entry name" value="VWF_A"/>
</dbReference>
<evidence type="ECO:0000313" key="9">
    <source>
        <dbReference type="Proteomes" id="UP000887575"/>
    </source>
</evidence>
<dbReference type="InterPro" id="IPR006582">
    <property type="entry name" value="MD_domain"/>
</dbReference>
<organism evidence="9 10">
    <name type="scientific">Mesorhabditis belari</name>
    <dbReference type="NCBI Taxonomy" id="2138241"/>
    <lineage>
        <taxon>Eukaryota</taxon>
        <taxon>Metazoa</taxon>
        <taxon>Ecdysozoa</taxon>
        <taxon>Nematoda</taxon>
        <taxon>Chromadorea</taxon>
        <taxon>Rhabditida</taxon>
        <taxon>Rhabditina</taxon>
        <taxon>Rhabditomorpha</taxon>
        <taxon>Rhabditoidea</taxon>
        <taxon>Rhabditidae</taxon>
        <taxon>Mesorhabditinae</taxon>
        <taxon>Mesorhabditis</taxon>
    </lineage>
</organism>
<evidence type="ECO:0000256" key="2">
    <source>
        <dbReference type="ARBA" id="ARBA00022525"/>
    </source>
</evidence>
<dbReference type="PROSITE" id="PS00022">
    <property type="entry name" value="EGF_1"/>
    <property type="match status" value="3"/>
</dbReference>